<name>A0ABR3EP31_9AGAR</name>
<sequence>MSNVVPIPQLNFHYLPDVASPLTNGQQVSPSINPFTGKSHQNYLHLLASHQYEPSMIWDPAPSRANSPGPPPLIPDSPITRQSSPLPPYTDVEFRQAVADAMSNLFDLFRRERTATSQLERLFNYECRRHMELNDKLEALVKKLDQSIETVEGHSSGLAHEAASLKREIADRKTDRTEVQQALATIVYYIEDERKRCLVREGGLGFPVPEDINRLANRRSLFFRIIEAMPHSVGSVEATEDENQVREFFEREAVAVARFLANNGGPSAAAGPAGETDERIPGEATV</sequence>
<reference evidence="2 3" key="1">
    <citation type="submission" date="2024-02" db="EMBL/GenBank/DDBJ databases">
        <title>A draft genome for the cacao thread blight pathogen Marasmius crinis-equi.</title>
        <authorList>
            <person name="Cohen S.P."/>
            <person name="Baruah I.K."/>
            <person name="Amoako-Attah I."/>
            <person name="Bukari Y."/>
            <person name="Meinhardt L.W."/>
            <person name="Bailey B.A."/>
        </authorList>
    </citation>
    <scope>NUCLEOTIDE SEQUENCE [LARGE SCALE GENOMIC DNA]</scope>
    <source>
        <strain evidence="2 3">GH-76</strain>
    </source>
</reference>
<organism evidence="2 3">
    <name type="scientific">Marasmius crinis-equi</name>
    <dbReference type="NCBI Taxonomy" id="585013"/>
    <lineage>
        <taxon>Eukaryota</taxon>
        <taxon>Fungi</taxon>
        <taxon>Dikarya</taxon>
        <taxon>Basidiomycota</taxon>
        <taxon>Agaricomycotina</taxon>
        <taxon>Agaricomycetes</taxon>
        <taxon>Agaricomycetidae</taxon>
        <taxon>Agaricales</taxon>
        <taxon>Marasmiineae</taxon>
        <taxon>Marasmiaceae</taxon>
        <taxon>Marasmius</taxon>
    </lineage>
</organism>
<accession>A0ABR3EP31</accession>
<dbReference type="EMBL" id="JBAHYK010002641">
    <property type="protein sequence ID" value="KAL0564662.1"/>
    <property type="molecule type" value="Genomic_DNA"/>
</dbReference>
<feature type="compositionally biased region" description="Low complexity" evidence="1">
    <location>
        <begin position="265"/>
        <end position="274"/>
    </location>
</feature>
<feature type="compositionally biased region" description="Basic and acidic residues" evidence="1">
    <location>
        <begin position="276"/>
        <end position="286"/>
    </location>
</feature>
<keyword evidence="3" id="KW-1185">Reference proteome</keyword>
<comment type="caution">
    <text evidence="2">The sequence shown here is derived from an EMBL/GenBank/DDBJ whole genome shotgun (WGS) entry which is preliminary data.</text>
</comment>
<protein>
    <submittedName>
        <fullName evidence="2">Uncharacterized protein</fullName>
    </submittedName>
</protein>
<dbReference type="Proteomes" id="UP001465976">
    <property type="component" value="Unassembled WGS sequence"/>
</dbReference>
<feature type="region of interest" description="Disordered" evidence="1">
    <location>
        <begin position="58"/>
        <end position="88"/>
    </location>
</feature>
<evidence type="ECO:0000313" key="3">
    <source>
        <dbReference type="Proteomes" id="UP001465976"/>
    </source>
</evidence>
<feature type="region of interest" description="Disordered" evidence="1">
    <location>
        <begin position="265"/>
        <end position="286"/>
    </location>
</feature>
<proteinExistence type="predicted"/>
<evidence type="ECO:0000313" key="2">
    <source>
        <dbReference type="EMBL" id="KAL0564662.1"/>
    </source>
</evidence>
<gene>
    <name evidence="2" type="ORF">V5O48_017381</name>
</gene>
<evidence type="ECO:0000256" key="1">
    <source>
        <dbReference type="SAM" id="MobiDB-lite"/>
    </source>
</evidence>